<proteinExistence type="predicted"/>
<evidence type="ECO:0000256" key="3">
    <source>
        <dbReference type="ARBA" id="ARBA00022989"/>
    </source>
</evidence>
<feature type="non-terminal residue" evidence="6">
    <location>
        <position position="142"/>
    </location>
</feature>
<keyword evidence="4 5" id="KW-0472">Membrane</keyword>
<dbReference type="GO" id="GO:0006457">
    <property type="term" value="P:protein folding"/>
    <property type="evidence" value="ECO:0007669"/>
    <property type="project" value="InterPro"/>
</dbReference>
<dbReference type="Pfam" id="PF02600">
    <property type="entry name" value="DsbB"/>
    <property type="match status" value="1"/>
</dbReference>
<dbReference type="InterPro" id="IPR023380">
    <property type="entry name" value="DsbB-like_sf"/>
</dbReference>
<gene>
    <name evidence="6" type="ORF">MNBD_ALPHA12-13</name>
</gene>
<protein>
    <submittedName>
        <fullName evidence="6">Periplasmic thiol:disulfide oxidoreductase DsbB, required for DsbA reoxidation</fullName>
    </submittedName>
</protein>
<dbReference type="EMBL" id="UOEO01000005">
    <property type="protein sequence ID" value="VAW14143.1"/>
    <property type="molecule type" value="Genomic_DNA"/>
</dbReference>
<evidence type="ECO:0000256" key="5">
    <source>
        <dbReference type="SAM" id="Phobius"/>
    </source>
</evidence>
<evidence type="ECO:0000313" key="6">
    <source>
        <dbReference type="EMBL" id="VAW14143.1"/>
    </source>
</evidence>
<dbReference type="AlphaFoldDB" id="A0A3B0TDD3"/>
<name>A0A3B0TDD3_9ZZZZ</name>
<evidence type="ECO:0000256" key="4">
    <source>
        <dbReference type="ARBA" id="ARBA00023136"/>
    </source>
</evidence>
<evidence type="ECO:0000256" key="2">
    <source>
        <dbReference type="ARBA" id="ARBA00022692"/>
    </source>
</evidence>
<reference evidence="6" key="1">
    <citation type="submission" date="2018-06" db="EMBL/GenBank/DDBJ databases">
        <authorList>
            <person name="Zhirakovskaya E."/>
        </authorList>
    </citation>
    <scope>NUCLEOTIDE SEQUENCE</scope>
</reference>
<dbReference type="GO" id="GO:0016020">
    <property type="term" value="C:membrane"/>
    <property type="evidence" value="ECO:0007669"/>
    <property type="project" value="UniProtKB-SubCell"/>
</dbReference>
<dbReference type="PIRSF" id="PIRSF033913">
    <property type="entry name" value="S-S_format_DsbB"/>
    <property type="match status" value="1"/>
</dbReference>
<feature type="transmembrane region" description="Helical" evidence="5">
    <location>
        <begin position="75"/>
        <end position="93"/>
    </location>
</feature>
<dbReference type="InterPro" id="IPR024199">
    <property type="entry name" value="Uncharacterised_DsbB"/>
</dbReference>
<keyword evidence="3 5" id="KW-1133">Transmembrane helix</keyword>
<feature type="transmembrane region" description="Helical" evidence="5">
    <location>
        <begin position="50"/>
        <end position="69"/>
    </location>
</feature>
<evidence type="ECO:0000256" key="1">
    <source>
        <dbReference type="ARBA" id="ARBA00004141"/>
    </source>
</evidence>
<organism evidence="6">
    <name type="scientific">hydrothermal vent metagenome</name>
    <dbReference type="NCBI Taxonomy" id="652676"/>
    <lineage>
        <taxon>unclassified sequences</taxon>
        <taxon>metagenomes</taxon>
        <taxon>ecological metagenomes</taxon>
    </lineage>
</organism>
<dbReference type="Gene3D" id="1.20.1550.10">
    <property type="entry name" value="DsbB-like"/>
    <property type="match status" value="1"/>
</dbReference>
<keyword evidence="2 5" id="KW-0812">Transmembrane</keyword>
<dbReference type="GO" id="GO:0015035">
    <property type="term" value="F:protein-disulfide reductase activity"/>
    <property type="evidence" value="ECO:0007669"/>
    <property type="project" value="InterPro"/>
</dbReference>
<sequence length="142" mass="15567">MSVPLSQFSGNNSNRANTAFMIGFFTILAAWAFEMIGGYQPCELCLGERVPYYIGLPILALIIGMWTQITPLLRLVLTVVVAAVFVWSVYLGLYHAGVEWKFWPGPTACTGGADTLDFSALNAINDVRVVPCDAPQFRFLGI</sequence>
<accession>A0A3B0TDD3</accession>
<comment type="subcellular location">
    <subcellularLocation>
        <location evidence="1">Membrane</location>
        <topology evidence="1">Multi-pass membrane protein</topology>
    </subcellularLocation>
</comment>
<feature type="transmembrane region" description="Helical" evidence="5">
    <location>
        <begin position="20"/>
        <end position="38"/>
    </location>
</feature>
<dbReference type="SUPFAM" id="SSF158442">
    <property type="entry name" value="DsbB-like"/>
    <property type="match status" value="1"/>
</dbReference>
<dbReference type="InterPro" id="IPR003752">
    <property type="entry name" value="DiS_bond_form_DsbB/BdbC"/>
</dbReference>